<name>A0A0C3K5A6_PISTI</name>
<organism evidence="1 2">
    <name type="scientific">Pisolithus tinctorius Marx 270</name>
    <dbReference type="NCBI Taxonomy" id="870435"/>
    <lineage>
        <taxon>Eukaryota</taxon>
        <taxon>Fungi</taxon>
        <taxon>Dikarya</taxon>
        <taxon>Basidiomycota</taxon>
        <taxon>Agaricomycotina</taxon>
        <taxon>Agaricomycetes</taxon>
        <taxon>Agaricomycetidae</taxon>
        <taxon>Boletales</taxon>
        <taxon>Sclerodermatineae</taxon>
        <taxon>Pisolithaceae</taxon>
        <taxon>Pisolithus</taxon>
    </lineage>
</organism>
<sequence>MAHLNIGHAVVVSRAGNIYTNGVTMLKRSSDGGVPCGSGGHRRAIFLDTSKIIA</sequence>
<reference evidence="1 2" key="1">
    <citation type="submission" date="2014-04" db="EMBL/GenBank/DDBJ databases">
        <authorList>
            <consortium name="DOE Joint Genome Institute"/>
            <person name="Kuo A."/>
            <person name="Kohler A."/>
            <person name="Costa M.D."/>
            <person name="Nagy L.G."/>
            <person name="Floudas D."/>
            <person name="Copeland A."/>
            <person name="Barry K.W."/>
            <person name="Cichocki N."/>
            <person name="Veneault-Fourrey C."/>
            <person name="LaButti K."/>
            <person name="Lindquist E.A."/>
            <person name="Lipzen A."/>
            <person name="Lundell T."/>
            <person name="Morin E."/>
            <person name="Murat C."/>
            <person name="Sun H."/>
            <person name="Tunlid A."/>
            <person name="Henrissat B."/>
            <person name="Grigoriev I.V."/>
            <person name="Hibbett D.S."/>
            <person name="Martin F."/>
            <person name="Nordberg H.P."/>
            <person name="Cantor M.N."/>
            <person name="Hua S.X."/>
        </authorList>
    </citation>
    <scope>NUCLEOTIDE SEQUENCE [LARGE SCALE GENOMIC DNA]</scope>
    <source>
        <strain evidence="1 2">Marx 270</strain>
    </source>
</reference>
<reference evidence="2" key="2">
    <citation type="submission" date="2015-01" db="EMBL/GenBank/DDBJ databases">
        <title>Evolutionary Origins and Diversification of the Mycorrhizal Mutualists.</title>
        <authorList>
            <consortium name="DOE Joint Genome Institute"/>
            <consortium name="Mycorrhizal Genomics Consortium"/>
            <person name="Kohler A."/>
            <person name="Kuo A."/>
            <person name="Nagy L.G."/>
            <person name="Floudas D."/>
            <person name="Copeland A."/>
            <person name="Barry K.W."/>
            <person name="Cichocki N."/>
            <person name="Veneault-Fourrey C."/>
            <person name="LaButti K."/>
            <person name="Lindquist E.A."/>
            <person name="Lipzen A."/>
            <person name="Lundell T."/>
            <person name="Morin E."/>
            <person name="Murat C."/>
            <person name="Riley R."/>
            <person name="Ohm R."/>
            <person name="Sun H."/>
            <person name="Tunlid A."/>
            <person name="Henrissat B."/>
            <person name="Grigoriev I.V."/>
            <person name="Hibbett D.S."/>
            <person name="Martin F."/>
        </authorList>
    </citation>
    <scope>NUCLEOTIDE SEQUENCE [LARGE SCALE GENOMIC DNA]</scope>
    <source>
        <strain evidence="2">Marx 270</strain>
    </source>
</reference>
<dbReference type="HOGENOM" id="CLU_3051350_0_0_1"/>
<dbReference type="EMBL" id="KN831969">
    <property type="protein sequence ID" value="KIO04757.1"/>
    <property type="molecule type" value="Genomic_DNA"/>
</dbReference>
<protein>
    <submittedName>
        <fullName evidence="1">Uncharacterized protein</fullName>
    </submittedName>
</protein>
<evidence type="ECO:0000313" key="2">
    <source>
        <dbReference type="Proteomes" id="UP000054217"/>
    </source>
</evidence>
<gene>
    <name evidence="1" type="ORF">M404DRAFT_1000287</name>
</gene>
<dbReference type="Proteomes" id="UP000054217">
    <property type="component" value="Unassembled WGS sequence"/>
</dbReference>
<keyword evidence="2" id="KW-1185">Reference proteome</keyword>
<dbReference type="AlphaFoldDB" id="A0A0C3K5A6"/>
<accession>A0A0C3K5A6</accession>
<proteinExistence type="predicted"/>
<dbReference type="InParanoid" id="A0A0C3K5A6"/>
<evidence type="ECO:0000313" key="1">
    <source>
        <dbReference type="EMBL" id="KIO04757.1"/>
    </source>
</evidence>